<feature type="compositionally biased region" description="Low complexity" evidence="9">
    <location>
        <begin position="2781"/>
        <end position="2793"/>
    </location>
</feature>
<evidence type="ECO:0000256" key="1">
    <source>
        <dbReference type="ARBA" id="ARBA00005762"/>
    </source>
</evidence>
<evidence type="ECO:0000256" key="5">
    <source>
        <dbReference type="ARBA" id="ARBA00022695"/>
    </source>
</evidence>
<evidence type="ECO:0000259" key="10">
    <source>
        <dbReference type="PROSITE" id="PS51192"/>
    </source>
</evidence>
<dbReference type="Gene3D" id="3.30.460.10">
    <property type="entry name" value="Beta Polymerase, domain 2"/>
    <property type="match status" value="1"/>
</dbReference>
<dbReference type="Gene3D" id="3.40.50.300">
    <property type="entry name" value="P-loop containing nucleotide triphosphate hydrolases"/>
    <property type="match status" value="2"/>
</dbReference>
<dbReference type="Pfam" id="PF26253">
    <property type="entry name" value="RdRP_head"/>
    <property type="match status" value="1"/>
</dbReference>
<organism evidence="12 13">
    <name type="scientific">Paratrimastix pyriformis</name>
    <dbReference type="NCBI Taxonomy" id="342808"/>
    <lineage>
        <taxon>Eukaryota</taxon>
        <taxon>Metamonada</taxon>
        <taxon>Preaxostyla</taxon>
        <taxon>Paratrimastigidae</taxon>
        <taxon>Paratrimastix</taxon>
    </lineage>
</organism>
<dbReference type="InterPro" id="IPR014001">
    <property type="entry name" value="Helicase_ATP-bd"/>
</dbReference>
<name>A0ABQ8UGW8_9EUKA</name>
<keyword evidence="5" id="KW-0548">Nucleotidyltransferase</keyword>
<feature type="region of interest" description="Disordered" evidence="9">
    <location>
        <begin position="2118"/>
        <end position="2159"/>
    </location>
</feature>
<keyword evidence="3 12" id="KW-0696">RNA-directed RNA polymerase</keyword>
<evidence type="ECO:0000256" key="2">
    <source>
        <dbReference type="ARBA" id="ARBA00012494"/>
    </source>
</evidence>
<dbReference type="InterPro" id="IPR006935">
    <property type="entry name" value="Helicase/UvrB_N"/>
</dbReference>
<dbReference type="InterPro" id="IPR001650">
    <property type="entry name" value="Helicase_C-like"/>
</dbReference>
<gene>
    <name evidence="12" type="ORF">PAPYR_6776</name>
</gene>
<keyword evidence="6" id="KW-0694">RNA-binding</keyword>
<dbReference type="InterPro" id="IPR027417">
    <property type="entry name" value="P-loop_NTPase"/>
</dbReference>
<keyword evidence="13" id="KW-1185">Reference proteome</keyword>
<evidence type="ECO:0000256" key="8">
    <source>
        <dbReference type="ARBA" id="ARBA00048744"/>
    </source>
</evidence>
<dbReference type="SMART" id="SM00490">
    <property type="entry name" value="HELICc"/>
    <property type="match status" value="1"/>
</dbReference>
<dbReference type="InterPro" id="IPR007855">
    <property type="entry name" value="RDRP"/>
</dbReference>
<keyword evidence="7" id="KW-0943">RNA-mediated gene silencing</keyword>
<dbReference type="SUPFAM" id="SSF52540">
    <property type="entry name" value="P-loop containing nucleoside triphosphate hydrolases"/>
    <property type="match status" value="1"/>
</dbReference>
<feature type="domain" description="Helicase ATP-binding" evidence="10">
    <location>
        <begin position="167"/>
        <end position="354"/>
    </location>
</feature>
<feature type="region of interest" description="Disordered" evidence="9">
    <location>
        <begin position="2760"/>
        <end position="2793"/>
    </location>
</feature>
<keyword evidence="4" id="KW-0808">Transferase</keyword>
<evidence type="ECO:0000259" key="11">
    <source>
        <dbReference type="PROSITE" id="PS51194"/>
    </source>
</evidence>
<reference evidence="12" key="1">
    <citation type="journal article" date="2022" name="bioRxiv">
        <title>Genomics of Preaxostyla Flagellates Illuminates Evolutionary Transitions and the Path Towards Mitochondrial Loss.</title>
        <authorList>
            <person name="Novak L.V.F."/>
            <person name="Treitli S.C."/>
            <person name="Pyrih J."/>
            <person name="Halakuc P."/>
            <person name="Pipaliya S.V."/>
            <person name="Vacek V."/>
            <person name="Brzon O."/>
            <person name="Soukal P."/>
            <person name="Eme L."/>
            <person name="Dacks J.B."/>
            <person name="Karnkowska A."/>
            <person name="Elias M."/>
            <person name="Hampl V."/>
        </authorList>
    </citation>
    <scope>NUCLEOTIDE SEQUENCE</scope>
    <source>
        <strain evidence="12">RCP-MX</strain>
    </source>
</reference>
<dbReference type="EMBL" id="JAPMOS010000042">
    <property type="protein sequence ID" value="KAJ4457642.1"/>
    <property type="molecule type" value="Genomic_DNA"/>
</dbReference>
<dbReference type="GO" id="GO:0003968">
    <property type="term" value="F:RNA-directed RNA polymerase activity"/>
    <property type="evidence" value="ECO:0007669"/>
    <property type="project" value="UniProtKB-KW"/>
</dbReference>
<dbReference type="Pfam" id="PF00271">
    <property type="entry name" value="Helicase_C"/>
    <property type="match status" value="1"/>
</dbReference>
<dbReference type="Gene3D" id="1.10.1410.10">
    <property type="match status" value="1"/>
</dbReference>
<dbReference type="Pfam" id="PF05183">
    <property type="entry name" value="RdRP"/>
    <property type="match status" value="2"/>
</dbReference>
<dbReference type="Proteomes" id="UP001141327">
    <property type="component" value="Unassembled WGS sequence"/>
</dbReference>
<evidence type="ECO:0000256" key="3">
    <source>
        <dbReference type="ARBA" id="ARBA00022484"/>
    </source>
</evidence>
<sequence>MGTLICLKCRNPICSLPEMALLESLDGGIHCILKPPYDHVLARLVVTDMEKPNKRDFHRIQCPNGHKLGKITMIRDPVHDCAFSVDYVALLDRAGREVFLDRKKGKWKGLLSYPGLALIRAQASAAPCLPPPCTSSATPLVIPTLADLEPFAPPSLGDYPRDYQVELFTQGLRQNSIIFLPTGAGKTCIAALLAYHLLRANPRRVAVMVVPRVPLVFQQAAYIEEQTGLRVLRLCGELSSPATAQQIAAALRGQAQPAASSGGPSRPWDVLVCTAQLFWNLLEAGAISFGEIALLCFDEAHHCHQENHPAARVITHPHFRPDSPVMPRVLGLTATPCSSGAIGAALGELHALSARMHAVVVAPRLFRPPLLERTSAVEWHMPGRTPAERAIEDLLVEYLQRDLLCQIRGRMDATPTQPAAPLPGLPWLLSLSRSPAPPPFDLRSNPLPFFQYLALCEKILDQDALGRALLDHARALCLAVELNGCVGPTAALDYWRGQVEGVRQSAQLGQLLGPVLGALMAGVAAAIRQQPSGGSTDEEGGDEGEGLLLSGRCRTLIGLLQSLIGGSPAPPGQPAQTPHLAAQYVDEDLRVILFVQRRETARRLCDALARADVVIQEALNPTPIVGRQEMWVDEQQALLERFRVGESKLLVCTSVCEEGLDVPQCSVVVRFDPPRSARTLVQSRGRARRLEEARLVMIVEPDQRARFEDILRQQECMPSVIQALAAACAPSRPLVEELIARVQRCQASRAAPPLTASAAASPGSRAGPPGPQSSPISRDAVMVELWNLPPRTTEADLAVLCSPLLVRCILLSRASSGALHEGDDAHGDDTHGEDTLGLGPSPSRGEEDELGTAEGDVEADADEGGDQQQEGAASLDLGESPLLPGFRPPESFTVLAPGRARISAAPPWCLERRLSPYEFALDMLLPTCLPLGSQTMRGAWATVGSLSALARQYQRVHQQLLQGGDPLQQSSHGQPPRLGGLELAACSLGHFTSSSAFVECTGPLPFRRVTLVPLERTLVLQAPPAGPCGEGDELAMRVHISQVDRLVLVDYRSAAGEGVASVFVPLRHPGACFLVSRSPSGQEEALTRVAPPFLGHPDGNVLRLQFATAEAPRVGAAPPPLSAALLPLVAGLLGPLQRQGLTVLFFNGTTASRASRASRAMGEDAAPAELLPSWGVLEDDAGSLEDPSAAAWADPSRVCGDAGLGGTRPITWSGPTGTQGPSLELPLPGLHPDLAYWLDALAGCARMPLSPLLRGPITQHLGPCFSDPLWRPLVARLLSQCHQALRRDRWIWASGALAELCRYCALLGRIQPGPAAPPGDLHLGDPVPAHCALVKRALVTPSRVVVLPPQVVATNRVLRQYPQAAGHFLLVAFRDEDGRTKLSASQADLAPLLARVVAALRHGLPIGGRTYELLAYSSSQLRIHGAWFFTPQGPLTAATIRGGMGDFSRIRCVAKCAARMGMAFSTSVDTVALPAEPARFGEIVARVPDIERSGFCFSDGCGAVSPALARIMWQGCIAGSPIDIGAHAPPPADEGPHRDDGPSAAVRVPSAFQIRMGGVKGVVATDPTLGPGLRLAIRESMYKFDSPHRRLEVLNHSRRLGCFLNRQVIVLLSALGVPDGAFLELQEEMLDRCARLFTDEQVALQGLRQLLAATADAKRAGCYELELLQRGGVQLTVEPFFRGLLEHLYQSLIGDLVGRSRIQVPRGAVLMGVLDETGLLEPGQIHVRLSGTLSGLPQDPVEGQSQGSPQVCTVLGPCAVAKNPCFHPGDLRVFTAVECPALEHLVDVVVFPQRGPRPHPNELSGSDLDGDLYFVTWEPRLLPPRQADPADYTAPPSQQLDRPVEQADLARFFANYIANDRLGIIANAHLAFADEAPEGAFCPQCLTLGVAGVGLGAHQGGPIRVLFGSPHLHSVAVDFPKTGVPALIPKDCQRNCYPAFMGKADRPSFESGKIIDLLFQRCRVLQAPADPQSTLYTVAPMAGLRYPGYREWLPEARRECLQYQHSLAGLMAAFDTASQAEAVTGVLRSRAKNESPGRSAVREASQRMAQELRRSTRAVFFAQFGGEQAWDRLRPVVDSQPDAARAPAESLADRALLCRIMAKAAAWYAAAYGCSDMDEPDKSGRASSDAGDAGDGDDDDADGVADGPEDETAEADPAGLHRSCTQALALSFPWVLDDVLAVILSQAGRPAPQVQPPFASRIGASIQRSLSAEHLGRLREEFATRRRLVGALEAALGSSLQPRLHLTLFGSTAGMLFEEESDLDVYLSPRPWGTEWPAPPPRESQAAFLRSLAEVLAAAPGLGSAGPSSLTSPRMWGGPPEFKEARVPIVTLRWGLAKATALSVDLTADPRGCQKAALFRAALAAEPRLWALAVTVRRWAAELHLFGHGALGLLSPHSFVTLLLHFLAGRGALPPLDTLARHPAPLSDSDEDAFWARILGRGPLDDAGASWLGQQLCDFFGWYQAPDRLRECRDPVDGTPTLPADCAPSEVAHLARAFFEARHRLLRSLDVQQLQPRGTARTHRLFLKFTPSTLFRIPPAVTADLLSRVAAVRVRCARVHGGMAVVFRASAHSPAPRLIGDYLRQASTNVIRWRFPRGSRKGRFLTGAYRLLLDGLAAADRGAPLVTFRPYPGPRHPQHHFYPLYFPLLARPASGLASPDASREAFVQLLVGQLDAFARGYRGLEQHGKATWRLHFGTCYMFNLPAQQTRACDEAPGRGGTSGDGGEPISIEAIEDLLERGHKRPPPDDAPVDFAPAAPRLRQDQQHQAQQDQDQEQHPETAPAATASKAPHAGHLFGTQARNANRSSRKRKGTGATLSFDTHIECDGGVPGVVEALCQCGFALCKDRRYTSLSFVGPLCDAFPAAAPAIHPIYPNHPIHPTHSLHPIQVLMELTRAGRKHEFRVMLHEPQLAFHKMTPAPVHWSLVTVRPRPSPSEGALLNPRIPLAVPIDFRSLLTSRKQFKEARAVAQRFPGLASLVKGPVLTTSQPPTAPTRPADTASGPSPALLPFIVEEPYRRELYLIRSQRARTFRRPLGAPCSEVPANLRALAAWPVDATGLEAVVQVAEVQVGWGISPKTGRLEASSSCVEVEVGLRPPKGARWTLPDVLLRGVANRTIAERLWDLGKGLAAFLARK</sequence>
<feature type="compositionally biased region" description="Basic and acidic residues" evidence="9">
    <location>
        <begin position="820"/>
        <end position="834"/>
    </location>
</feature>
<feature type="domain" description="Helicase C-terminal" evidence="11">
    <location>
        <begin position="580"/>
        <end position="739"/>
    </location>
</feature>
<feature type="compositionally biased region" description="Acidic residues" evidence="9">
    <location>
        <begin position="2132"/>
        <end position="2154"/>
    </location>
</feature>
<accession>A0ABQ8UGW8</accession>
<dbReference type="InterPro" id="IPR057596">
    <property type="entry name" value="RDRP_core"/>
</dbReference>
<feature type="compositionally biased region" description="Acidic residues" evidence="9">
    <location>
        <begin position="846"/>
        <end position="865"/>
    </location>
</feature>
<proteinExistence type="inferred from homology"/>
<dbReference type="InterPro" id="IPR058752">
    <property type="entry name" value="RDRP_C_head"/>
</dbReference>
<evidence type="ECO:0000256" key="9">
    <source>
        <dbReference type="SAM" id="MobiDB-lite"/>
    </source>
</evidence>
<dbReference type="InterPro" id="IPR043519">
    <property type="entry name" value="NT_sf"/>
</dbReference>
<feature type="compositionally biased region" description="Low complexity" evidence="9">
    <location>
        <begin position="751"/>
        <end position="767"/>
    </location>
</feature>
<comment type="similarity">
    <text evidence="1">Belongs to the RdRP family.</text>
</comment>
<protein>
    <recommendedName>
        <fullName evidence="2">RNA-directed RNA polymerase</fullName>
        <ecNumber evidence="2">2.7.7.48</ecNumber>
    </recommendedName>
</protein>
<dbReference type="EC" id="2.7.7.48" evidence="2"/>
<dbReference type="SMART" id="SM00487">
    <property type="entry name" value="DEXDc"/>
    <property type="match status" value="1"/>
</dbReference>
<evidence type="ECO:0000256" key="4">
    <source>
        <dbReference type="ARBA" id="ARBA00022679"/>
    </source>
</evidence>
<evidence type="ECO:0000256" key="6">
    <source>
        <dbReference type="ARBA" id="ARBA00022884"/>
    </source>
</evidence>
<evidence type="ECO:0000313" key="13">
    <source>
        <dbReference type="Proteomes" id="UP001141327"/>
    </source>
</evidence>
<dbReference type="PANTHER" id="PTHR23079">
    <property type="entry name" value="RNA-DEPENDENT RNA POLYMERASE"/>
    <property type="match status" value="1"/>
</dbReference>
<dbReference type="PANTHER" id="PTHR23079:SF55">
    <property type="entry name" value="RNA-DIRECTED RNA POLYMERASE"/>
    <property type="match status" value="1"/>
</dbReference>
<evidence type="ECO:0000313" key="12">
    <source>
        <dbReference type="EMBL" id="KAJ4457642.1"/>
    </source>
</evidence>
<evidence type="ECO:0000256" key="7">
    <source>
        <dbReference type="ARBA" id="ARBA00023158"/>
    </source>
</evidence>
<feature type="region of interest" description="Disordered" evidence="9">
    <location>
        <begin position="751"/>
        <end position="776"/>
    </location>
</feature>
<feature type="region of interest" description="Disordered" evidence="9">
    <location>
        <begin position="818"/>
        <end position="872"/>
    </location>
</feature>
<comment type="catalytic activity">
    <reaction evidence="8">
        <text>RNA(n) + a ribonucleoside 5'-triphosphate = RNA(n+1) + diphosphate</text>
        <dbReference type="Rhea" id="RHEA:21248"/>
        <dbReference type="Rhea" id="RHEA-COMP:14527"/>
        <dbReference type="Rhea" id="RHEA-COMP:17342"/>
        <dbReference type="ChEBI" id="CHEBI:33019"/>
        <dbReference type="ChEBI" id="CHEBI:61557"/>
        <dbReference type="ChEBI" id="CHEBI:140395"/>
        <dbReference type="EC" id="2.7.7.48"/>
    </reaction>
</comment>
<dbReference type="PROSITE" id="PS51192">
    <property type="entry name" value="HELICASE_ATP_BIND_1"/>
    <property type="match status" value="1"/>
</dbReference>
<dbReference type="PROSITE" id="PS51194">
    <property type="entry name" value="HELICASE_CTER"/>
    <property type="match status" value="1"/>
</dbReference>
<feature type="region of interest" description="Disordered" evidence="9">
    <location>
        <begin position="2984"/>
        <end position="3004"/>
    </location>
</feature>
<comment type="caution">
    <text evidence="12">The sequence shown here is derived from an EMBL/GenBank/DDBJ whole genome shotgun (WGS) entry which is preliminary data.</text>
</comment>
<dbReference type="Pfam" id="PF04851">
    <property type="entry name" value="ResIII"/>
    <property type="match status" value="1"/>
</dbReference>